<feature type="transmembrane region" description="Helical" evidence="8">
    <location>
        <begin position="76"/>
        <end position="92"/>
    </location>
</feature>
<evidence type="ECO:0000313" key="9">
    <source>
        <dbReference type="EMBL" id="KIL97819.1"/>
    </source>
</evidence>
<keyword evidence="2" id="KW-1003">Cell membrane</keyword>
<keyword evidence="10" id="KW-1185">Reference proteome</keyword>
<dbReference type="AlphaFoldDB" id="A0A0C2YDM9"/>
<evidence type="ECO:0000313" key="10">
    <source>
        <dbReference type="Proteomes" id="UP000031971"/>
    </source>
</evidence>
<dbReference type="GO" id="GO:0044038">
    <property type="term" value="P:cell wall macromolecule biosynthetic process"/>
    <property type="evidence" value="ECO:0007669"/>
    <property type="project" value="TreeGrafter"/>
</dbReference>
<feature type="transmembrane region" description="Helical" evidence="8">
    <location>
        <begin position="230"/>
        <end position="250"/>
    </location>
</feature>
<dbReference type="Pfam" id="PF00953">
    <property type="entry name" value="Glycos_transf_4"/>
    <property type="match status" value="1"/>
</dbReference>
<dbReference type="CDD" id="cd06854">
    <property type="entry name" value="GT_WbpL_WbcO_like"/>
    <property type="match status" value="1"/>
</dbReference>
<evidence type="ECO:0000256" key="4">
    <source>
        <dbReference type="ARBA" id="ARBA00022692"/>
    </source>
</evidence>
<comment type="caution">
    <text evidence="9">The sequence shown here is derived from an EMBL/GenBank/DDBJ whole genome shotgun (WGS) entry which is preliminary data.</text>
</comment>
<dbReference type="GO" id="GO:0009103">
    <property type="term" value="P:lipopolysaccharide biosynthetic process"/>
    <property type="evidence" value="ECO:0007669"/>
    <property type="project" value="TreeGrafter"/>
</dbReference>
<name>A0A0C2YDM9_PARME</name>
<feature type="binding site" evidence="7">
    <location>
        <position position="147"/>
    </location>
    <ligand>
        <name>Mg(2+)</name>
        <dbReference type="ChEBI" id="CHEBI:18420"/>
    </ligand>
</feature>
<evidence type="ECO:0000256" key="8">
    <source>
        <dbReference type="SAM" id="Phobius"/>
    </source>
</evidence>
<dbReference type="GO" id="GO:0046872">
    <property type="term" value="F:metal ion binding"/>
    <property type="evidence" value="ECO:0007669"/>
    <property type="project" value="UniProtKB-KW"/>
</dbReference>
<feature type="transmembrane region" description="Helical" evidence="8">
    <location>
        <begin position="129"/>
        <end position="148"/>
    </location>
</feature>
<keyword evidence="3 9" id="KW-0808">Transferase</keyword>
<keyword evidence="7" id="KW-0479">Metal-binding</keyword>
<evidence type="ECO:0000256" key="1">
    <source>
        <dbReference type="ARBA" id="ARBA00004651"/>
    </source>
</evidence>
<dbReference type="Proteomes" id="UP000031971">
    <property type="component" value="Unassembled WGS sequence"/>
</dbReference>
<gene>
    <name evidence="9" type="ORF">CCC_00880</name>
</gene>
<keyword evidence="4 8" id="KW-0812">Transmembrane</keyword>
<feature type="transmembrane region" description="Helical" evidence="8">
    <location>
        <begin position="306"/>
        <end position="326"/>
    </location>
</feature>
<comment type="cofactor">
    <cofactor evidence="7">
        <name>Mg(2+)</name>
        <dbReference type="ChEBI" id="CHEBI:18420"/>
    </cofactor>
</comment>
<sequence>MAEAWQAGMVAGLATFAASIASTRLVLAWLRHKQILDHPNERSSHSLPTPRGGGIGLTPVLALALIMVAYAVPGETVLLAAGALILMAISWLDDRKGLAPGPRFAVQAAVIAAALMGLGGTVILPLPLWADRVLVGLAWLWFVNLYNFMDGIDGITGVESAGIGLGLALVAAITGDGALIPPALIVAACGLGFLVWNWHPAKIFMGDSGSIPLGFVLGGLLLSLAAQGQLAAALILPGYYLADATITLLWRLKDGEKIWQAHRRHFYQRAVRGGKSHAHVSSAVAICNLLLIGCACLAAAGLPMAASLMAILVVGGLLTLFTRWAGGIVR</sequence>
<dbReference type="STRING" id="272627.CCC_00880"/>
<evidence type="ECO:0000256" key="3">
    <source>
        <dbReference type="ARBA" id="ARBA00022679"/>
    </source>
</evidence>
<dbReference type="EMBL" id="JXSL01000030">
    <property type="protein sequence ID" value="KIL97819.1"/>
    <property type="molecule type" value="Genomic_DNA"/>
</dbReference>
<dbReference type="OrthoDB" id="9783652at2"/>
<protein>
    <submittedName>
        <fullName evidence="9">Undecaprenyl-phosphate N-acetylglucosaminyl 1-phosphate transferase</fullName>
    </submittedName>
</protein>
<dbReference type="PANTHER" id="PTHR22926">
    <property type="entry name" value="PHOSPHO-N-ACETYLMURAMOYL-PENTAPEPTIDE-TRANSFERASE"/>
    <property type="match status" value="1"/>
</dbReference>
<feature type="transmembrane region" description="Helical" evidence="8">
    <location>
        <begin position="6"/>
        <end position="30"/>
    </location>
</feature>
<organism evidence="9 10">
    <name type="scientific">Paramagnetospirillum magnetotacticum MS-1</name>
    <dbReference type="NCBI Taxonomy" id="272627"/>
    <lineage>
        <taxon>Bacteria</taxon>
        <taxon>Pseudomonadati</taxon>
        <taxon>Pseudomonadota</taxon>
        <taxon>Alphaproteobacteria</taxon>
        <taxon>Rhodospirillales</taxon>
        <taxon>Magnetospirillaceae</taxon>
        <taxon>Paramagnetospirillum</taxon>
    </lineage>
</organism>
<dbReference type="PANTHER" id="PTHR22926:SF3">
    <property type="entry name" value="UNDECAPRENYL-PHOSPHATE ALPHA-N-ACETYLGLUCOSAMINYL 1-PHOSPHATE TRANSFERASE"/>
    <property type="match status" value="1"/>
</dbReference>
<dbReference type="RefSeq" id="WP_009870454.1">
    <property type="nucleotide sequence ID" value="NZ_JXSL01000030.1"/>
</dbReference>
<evidence type="ECO:0000256" key="6">
    <source>
        <dbReference type="ARBA" id="ARBA00023136"/>
    </source>
</evidence>
<keyword evidence="5 8" id="KW-1133">Transmembrane helix</keyword>
<dbReference type="InterPro" id="IPR000715">
    <property type="entry name" value="Glycosyl_transferase_4"/>
</dbReference>
<reference evidence="9 10" key="1">
    <citation type="submission" date="2015-01" db="EMBL/GenBank/DDBJ databases">
        <title>Genome Sequence of Magnetospirillum magnetotacticum Strain MS-1.</title>
        <authorList>
            <person name="Marinov G.K."/>
            <person name="Smalley M.D."/>
            <person name="DeSalvo G."/>
        </authorList>
    </citation>
    <scope>NUCLEOTIDE SEQUENCE [LARGE SCALE GENOMIC DNA]</scope>
    <source>
        <strain evidence="9 10">MS-1</strain>
    </source>
</reference>
<evidence type="ECO:0000256" key="2">
    <source>
        <dbReference type="ARBA" id="ARBA00022475"/>
    </source>
</evidence>
<proteinExistence type="predicted"/>
<keyword evidence="7" id="KW-0460">Magnesium</keyword>
<dbReference type="GO" id="GO:0016780">
    <property type="term" value="F:phosphotransferase activity, for other substituted phosphate groups"/>
    <property type="evidence" value="ECO:0007669"/>
    <property type="project" value="InterPro"/>
</dbReference>
<feature type="transmembrane region" description="Helical" evidence="8">
    <location>
        <begin position="203"/>
        <end position="224"/>
    </location>
</feature>
<dbReference type="GO" id="GO:0071555">
    <property type="term" value="P:cell wall organization"/>
    <property type="evidence" value="ECO:0007669"/>
    <property type="project" value="TreeGrafter"/>
</dbReference>
<feature type="transmembrane region" description="Helical" evidence="8">
    <location>
        <begin position="155"/>
        <end position="173"/>
    </location>
</feature>
<accession>A0A0C2YDM9</accession>
<keyword evidence="6 8" id="KW-0472">Membrane</keyword>
<comment type="subcellular location">
    <subcellularLocation>
        <location evidence="1">Cell membrane</location>
        <topology evidence="1">Multi-pass membrane protein</topology>
    </subcellularLocation>
</comment>
<feature type="transmembrane region" description="Helical" evidence="8">
    <location>
        <begin position="278"/>
        <end position="300"/>
    </location>
</feature>
<dbReference type="GO" id="GO:0005886">
    <property type="term" value="C:plasma membrane"/>
    <property type="evidence" value="ECO:0007669"/>
    <property type="project" value="UniProtKB-SubCell"/>
</dbReference>
<feature type="transmembrane region" description="Helical" evidence="8">
    <location>
        <begin position="104"/>
        <end position="123"/>
    </location>
</feature>
<evidence type="ECO:0000256" key="7">
    <source>
        <dbReference type="PIRSR" id="PIRSR600715-1"/>
    </source>
</evidence>
<feature type="binding site" evidence="7">
    <location>
        <position position="207"/>
    </location>
    <ligand>
        <name>Mg(2+)</name>
        <dbReference type="ChEBI" id="CHEBI:18420"/>
    </ligand>
</feature>
<evidence type="ECO:0000256" key="5">
    <source>
        <dbReference type="ARBA" id="ARBA00022989"/>
    </source>
</evidence>